<proteinExistence type="predicted"/>
<name>A0A212L1M2_9HYPH</name>
<feature type="compositionally biased region" description="Basic and acidic residues" evidence="1">
    <location>
        <begin position="109"/>
        <end position="119"/>
    </location>
</feature>
<evidence type="ECO:0000256" key="1">
    <source>
        <dbReference type="SAM" id="MobiDB-lite"/>
    </source>
</evidence>
<dbReference type="EMBL" id="FMJD01000002">
    <property type="protein sequence ID" value="SCM71445.1"/>
    <property type="molecule type" value="Genomic_DNA"/>
</dbReference>
<dbReference type="AlphaFoldDB" id="A0A212L1M2"/>
<protein>
    <submittedName>
        <fullName evidence="2">Uncharacterized protein</fullName>
    </submittedName>
</protein>
<sequence length="119" mass="13249">MVFSSGSLRGRRSRPQDGRNPQETSMFPPGTIGPMTGCPGWSVPPAEPRMPRNRKEAVMNDNAKNNEHREQDPVEGSREIVDRELKRQDDAAGQRAAAGKPVDPTPPPLEERPQINRKK</sequence>
<evidence type="ECO:0000313" key="2">
    <source>
        <dbReference type="EMBL" id="SCM71445.1"/>
    </source>
</evidence>
<reference evidence="2" key="1">
    <citation type="submission" date="2016-08" db="EMBL/GenBank/DDBJ databases">
        <authorList>
            <person name="Seilhamer J.J."/>
        </authorList>
    </citation>
    <scope>NUCLEOTIDE SEQUENCE</scope>
    <source>
        <strain evidence="2">86</strain>
    </source>
</reference>
<gene>
    <name evidence="2" type="ORF">KL86PLE_100198</name>
</gene>
<feature type="compositionally biased region" description="Basic and acidic residues" evidence="1">
    <location>
        <begin position="49"/>
        <end position="92"/>
    </location>
</feature>
<accession>A0A212L1M2</accession>
<organism evidence="2">
    <name type="scientific">uncultured Pleomorphomonas sp</name>
    <dbReference type="NCBI Taxonomy" id="442121"/>
    <lineage>
        <taxon>Bacteria</taxon>
        <taxon>Pseudomonadati</taxon>
        <taxon>Pseudomonadota</taxon>
        <taxon>Alphaproteobacteria</taxon>
        <taxon>Hyphomicrobiales</taxon>
        <taxon>Pleomorphomonadaceae</taxon>
        <taxon>Pleomorphomonas</taxon>
        <taxon>environmental samples</taxon>
    </lineage>
</organism>
<feature type="region of interest" description="Disordered" evidence="1">
    <location>
        <begin position="1"/>
        <end position="119"/>
    </location>
</feature>